<evidence type="ECO:0000256" key="1">
    <source>
        <dbReference type="ARBA" id="ARBA00038158"/>
    </source>
</evidence>
<dbReference type="SUPFAM" id="SSF53335">
    <property type="entry name" value="S-adenosyl-L-methionine-dependent methyltransferases"/>
    <property type="match status" value="1"/>
</dbReference>
<gene>
    <name evidence="2" type="ORF">H0G86_011833</name>
</gene>
<dbReference type="CDD" id="cd02440">
    <property type="entry name" value="AdoMet_MTases"/>
    <property type="match status" value="1"/>
</dbReference>
<reference evidence="2 3" key="1">
    <citation type="journal article" date="2021" name="BMC Genomics">
        <title>Telomere-to-telomere genome assembly of asparaginase-producing Trichoderma simmonsii.</title>
        <authorList>
            <person name="Chung D."/>
            <person name="Kwon Y.M."/>
            <person name="Yang Y."/>
        </authorList>
    </citation>
    <scope>NUCLEOTIDE SEQUENCE [LARGE SCALE GENOMIC DNA]</scope>
    <source>
        <strain evidence="2 3">GH-Sj1</strain>
    </source>
</reference>
<evidence type="ECO:0000313" key="2">
    <source>
        <dbReference type="EMBL" id="QYT04929.1"/>
    </source>
</evidence>
<dbReference type="Gene3D" id="3.40.50.150">
    <property type="entry name" value="Vaccinia Virus protein VP39"/>
    <property type="match status" value="1"/>
</dbReference>
<evidence type="ECO:0008006" key="4">
    <source>
        <dbReference type="Google" id="ProtNLM"/>
    </source>
</evidence>
<dbReference type="EMBL" id="CP075869">
    <property type="protein sequence ID" value="QYT04929.1"/>
    <property type="molecule type" value="Genomic_DNA"/>
</dbReference>
<accession>A0A8G0PQB8</accession>
<dbReference type="PANTHER" id="PTHR43591:SF96">
    <property type="entry name" value="PUTATIVE-RELATED"/>
    <property type="match status" value="1"/>
</dbReference>
<dbReference type="InterPro" id="IPR029063">
    <property type="entry name" value="SAM-dependent_MTases_sf"/>
</dbReference>
<dbReference type="AlphaFoldDB" id="A0A8G0PQB8"/>
<sequence length="273" mass="30076">MPAATDDYVLGRDLHGSIRLEAQHLLFKMHNGYALNPKIPISSDMKIAEIGTGTGIWLQDIASQLPETVQLHGYDVSANQFPPASLCPPNLTFATLDAFGDVPAHLVETYDVVHLRFWCAIIRGNDPGALIRHAIRLLKPGGYLQWEDADMGKPTMRGDEAEAFHKLGMSVLRTFNVLLDWIGDIPKLVADHGLTVVDSATRPFDSTLVPLTIRTYLAGWAELFQLVGKTKDPSLPTASECQRVLLELDAGVKHGALYYWLPVNLLAQKPSTE</sequence>
<proteinExistence type="inferred from homology"/>
<name>A0A8G0PQB8_9HYPO</name>
<protein>
    <recommendedName>
        <fullName evidence="4">S-adenosyl-L-methionine-dependent methyltransferase</fullName>
    </recommendedName>
</protein>
<keyword evidence="3" id="KW-1185">Reference proteome</keyword>
<comment type="similarity">
    <text evidence="1">Belongs to the methyltransferase superfamily. LaeA methyltransferase family.</text>
</comment>
<evidence type="ECO:0000313" key="3">
    <source>
        <dbReference type="Proteomes" id="UP000826661"/>
    </source>
</evidence>
<dbReference type="PANTHER" id="PTHR43591">
    <property type="entry name" value="METHYLTRANSFERASE"/>
    <property type="match status" value="1"/>
</dbReference>
<dbReference type="Pfam" id="PF13489">
    <property type="entry name" value="Methyltransf_23"/>
    <property type="match status" value="1"/>
</dbReference>
<organism evidence="2 3">
    <name type="scientific">Trichoderma simmonsii</name>
    <dbReference type="NCBI Taxonomy" id="1491479"/>
    <lineage>
        <taxon>Eukaryota</taxon>
        <taxon>Fungi</taxon>
        <taxon>Dikarya</taxon>
        <taxon>Ascomycota</taxon>
        <taxon>Pezizomycotina</taxon>
        <taxon>Sordariomycetes</taxon>
        <taxon>Hypocreomycetidae</taxon>
        <taxon>Hypocreales</taxon>
        <taxon>Hypocreaceae</taxon>
        <taxon>Trichoderma</taxon>
    </lineage>
</organism>
<dbReference type="Proteomes" id="UP000826661">
    <property type="component" value="Chromosome VI"/>
</dbReference>